<dbReference type="Proteomes" id="UP000054565">
    <property type="component" value="Unassembled WGS sequence"/>
</dbReference>
<evidence type="ECO:0000313" key="4">
    <source>
        <dbReference type="Proteomes" id="UP000054565"/>
    </source>
</evidence>
<gene>
    <name evidence="3" type="ORF">CIRG_04709</name>
</gene>
<dbReference type="PANTHER" id="PTHR42877">
    <property type="entry name" value="L-ORNITHINE N(5)-MONOOXYGENASE-RELATED"/>
    <property type="match status" value="1"/>
</dbReference>
<dbReference type="Gene3D" id="3.50.50.60">
    <property type="entry name" value="FAD/NAD(P)-binding domain"/>
    <property type="match status" value="2"/>
</dbReference>
<dbReference type="EMBL" id="DS028095">
    <property type="protein sequence ID" value="KMP05028.1"/>
    <property type="molecule type" value="Genomic_DNA"/>
</dbReference>
<keyword evidence="3" id="KW-0503">Monooxygenase</keyword>
<dbReference type="AlphaFoldDB" id="A0A0J6YDP9"/>
<protein>
    <submittedName>
        <fullName evidence="3">4-hydroxyacetophenone monooxygenase</fullName>
    </submittedName>
</protein>
<evidence type="ECO:0000256" key="2">
    <source>
        <dbReference type="ARBA" id="ARBA00010139"/>
    </source>
</evidence>
<evidence type="ECO:0000256" key="1">
    <source>
        <dbReference type="ARBA" id="ARBA00001974"/>
    </source>
</evidence>
<evidence type="ECO:0000313" key="3">
    <source>
        <dbReference type="EMBL" id="KMP05028.1"/>
    </source>
</evidence>
<comment type="similarity">
    <text evidence="2">Belongs to the FAD-binding monooxygenase family.</text>
</comment>
<dbReference type="PRINTS" id="PR00368">
    <property type="entry name" value="FADPNR"/>
</dbReference>
<accession>A0A0J6YDP9</accession>
<keyword evidence="3" id="KW-0560">Oxidoreductase</keyword>
<dbReference type="InterPro" id="IPR036188">
    <property type="entry name" value="FAD/NAD-bd_sf"/>
</dbReference>
<sequence>MGSIALPEQYVVSDQYIHQPRRIRIIVVGAGISGIAFAYKAKELENVEYQIYEKNGDVGGTWLESRYPGCSCDIPAHSYTYPWIGNPDWSGVYAGAEEIWKFYRDRAEEYGVYEKTKFNHRVAGLTWNENDGKWMVKIEDLKSGQVIEDSAEVVINCAGVLNKWKWPDIPGLHSFEGKLVHTACYPQDLDLRGKTVAVIGAGSSGIQVVPTIQPSELSHSYSWTNWSPTWIAPQFAGHLASAGRATKYTEEEKEKFRNDREYLRKYRQEIDHAINSRFPNFYKGSQEQKISREIVEKGMRERLSKMDPELREKLIPDFDVGCRRVTPGDGYLEALQEPNVEVVRTSIQEINNEGVVTADGKTYPADVIIAATGYDTSYVPPFPLIGRNGVDLGKRWAKTGAEAYFTCAVPDMPNYFMVVGPNTPISNGSLMPAIENQLEFALSFANKIQREGVKSVVVSQQATTEFNDHKDAVMELLTFSGNCNSWYKGGTSNGRIVGPWAGSLNHFLESIRDPRLQDFEFTYESANRFAYLGRGLSLKDIKKEDLAWYIR</sequence>
<proteinExistence type="inferred from homology"/>
<dbReference type="Pfam" id="PF13450">
    <property type="entry name" value="NAD_binding_8"/>
    <property type="match status" value="1"/>
</dbReference>
<name>A0A0J6YDP9_COCIT</name>
<dbReference type="InterPro" id="IPR051209">
    <property type="entry name" value="FAD-bind_Monooxygenase_sf"/>
</dbReference>
<dbReference type="PANTHER" id="PTHR42877:SF11">
    <property type="entry name" value="MONOOXYGENASE, PUTATIVE (AFU_ORTHOLOGUE AFUA_6G13790)-RELATED"/>
    <property type="match status" value="1"/>
</dbReference>
<reference evidence="4" key="1">
    <citation type="journal article" date="2010" name="Genome Res.">
        <title>Population genomic sequencing of Coccidioides fungi reveals recent hybridization and transposon control.</title>
        <authorList>
            <person name="Neafsey D.E."/>
            <person name="Barker B.M."/>
            <person name="Sharpton T.J."/>
            <person name="Stajich J.E."/>
            <person name="Park D.J."/>
            <person name="Whiston E."/>
            <person name="Hung C.-Y."/>
            <person name="McMahan C."/>
            <person name="White J."/>
            <person name="Sykes S."/>
            <person name="Heiman D."/>
            <person name="Young S."/>
            <person name="Zeng Q."/>
            <person name="Abouelleil A."/>
            <person name="Aftuck L."/>
            <person name="Bessette D."/>
            <person name="Brown A."/>
            <person name="FitzGerald M."/>
            <person name="Lui A."/>
            <person name="Macdonald J.P."/>
            <person name="Priest M."/>
            <person name="Orbach M.J."/>
            <person name="Galgiani J.N."/>
            <person name="Kirkland T.N."/>
            <person name="Cole G.T."/>
            <person name="Birren B.W."/>
            <person name="Henn M.R."/>
            <person name="Taylor J.W."/>
            <person name="Rounsley S.D."/>
        </authorList>
    </citation>
    <scope>NUCLEOTIDE SEQUENCE [LARGE SCALE GENOMIC DNA]</scope>
    <source>
        <strain evidence="4">RMSCC 2394</strain>
    </source>
</reference>
<dbReference type="GO" id="GO:0004497">
    <property type="term" value="F:monooxygenase activity"/>
    <property type="evidence" value="ECO:0007669"/>
    <property type="project" value="UniProtKB-KW"/>
</dbReference>
<organism evidence="3 4">
    <name type="scientific">Coccidioides immitis RMSCC 2394</name>
    <dbReference type="NCBI Taxonomy" id="404692"/>
    <lineage>
        <taxon>Eukaryota</taxon>
        <taxon>Fungi</taxon>
        <taxon>Dikarya</taxon>
        <taxon>Ascomycota</taxon>
        <taxon>Pezizomycotina</taxon>
        <taxon>Eurotiomycetes</taxon>
        <taxon>Eurotiomycetidae</taxon>
        <taxon>Onygenales</taxon>
        <taxon>Onygenaceae</taxon>
        <taxon>Coccidioides</taxon>
    </lineage>
</organism>
<dbReference type="OrthoDB" id="74360at2759"/>
<dbReference type="STRING" id="404692.A0A0J6YDP9"/>
<comment type="cofactor">
    <cofactor evidence="1">
        <name>FAD</name>
        <dbReference type="ChEBI" id="CHEBI:57692"/>
    </cofactor>
</comment>
<dbReference type="SUPFAM" id="SSF51905">
    <property type="entry name" value="FAD/NAD(P)-binding domain"/>
    <property type="match status" value="2"/>
</dbReference>